<proteinExistence type="predicted"/>
<dbReference type="EMBL" id="FZOB01000011">
    <property type="protein sequence ID" value="SNR85916.1"/>
    <property type="molecule type" value="Genomic_DNA"/>
</dbReference>
<dbReference type="AlphaFoldDB" id="A0A238ZR43"/>
<gene>
    <name evidence="1" type="ORF">SAMN06265340_11122</name>
</gene>
<name>A0A238ZR43_9BACT</name>
<dbReference type="InterPro" id="IPR007463">
    <property type="entry name" value="DUF507"/>
</dbReference>
<dbReference type="Proteomes" id="UP000198405">
    <property type="component" value="Unassembled WGS sequence"/>
</dbReference>
<dbReference type="OrthoDB" id="13157at2"/>
<sequence>MQKQKGSKFIELLVNEIAKNLLNNEYVIVDDEEYFKEKVKEIILNEYRIDKELEEEAEKILQENSDEIMYRGIPFFKARKLIMEKLAKERGLPAPGSIFTREKANYIAGKILRFILTDDEIDYTQERGIIRQHIVRAFNTISKVRKEVDRAAREKIESMSKPVPEGTPEWNALYRKFYEEELIARGLIDTEDS</sequence>
<dbReference type="Pfam" id="PF04368">
    <property type="entry name" value="DUF507"/>
    <property type="match status" value="1"/>
</dbReference>
<evidence type="ECO:0000313" key="2">
    <source>
        <dbReference type="Proteomes" id="UP000198405"/>
    </source>
</evidence>
<accession>A0A238ZR43</accession>
<protein>
    <submittedName>
        <fullName evidence="1">Uncharacterized protein</fullName>
    </submittedName>
</protein>
<evidence type="ECO:0000313" key="1">
    <source>
        <dbReference type="EMBL" id="SNR85916.1"/>
    </source>
</evidence>
<keyword evidence="2" id="KW-1185">Reference proteome</keyword>
<organism evidence="1 2">
    <name type="scientific">Desulfurobacterium atlanticum</name>
    <dbReference type="NCBI Taxonomy" id="240169"/>
    <lineage>
        <taxon>Bacteria</taxon>
        <taxon>Pseudomonadati</taxon>
        <taxon>Aquificota</taxon>
        <taxon>Aquificia</taxon>
        <taxon>Desulfurobacteriales</taxon>
        <taxon>Desulfurobacteriaceae</taxon>
        <taxon>Desulfurobacterium</taxon>
    </lineage>
</organism>
<reference evidence="2" key="1">
    <citation type="submission" date="2017-06" db="EMBL/GenBank/DDBJ databases">
        <authorList>
            <person name="Varghese N."/>
            <person name="Submissions S."/>
        </authorList>
    </citation>
    <scope>NUCLEOTIDE SEQUENCE [LARGE SCALE GENOMIC DNA]</scope>
    <source>
        <strain evidence="2">DSM 15668</strain>
    </source>
</reference>
<dbReference type="RefSeq" id="WP_089323448.1">
    <property type="nucleotide sequence ID" value="NZ_FZOB01000011.1"/>
</dbReference>